<evidence type="ECO:0000313" key="2">
    <source>
        <dbReference type="EMBL" id="KAF0301139.1"/>
    </source>
</evidence>
<dbReference type="InterPro" id="IPR052958">
    <property type="entry name" value="IFN-induced_PKR_regulator"/>
</dbReference>
<protein>
    <submittedName>
        <fullName evidence="2">Repressor of the inhibitor of the protein kinase</fullName>
    </submittedName>
</protein>
<sequence length="359" mass="39633">MFSVIADETTDKGIREQLAIVLRYVDPKGDVREDLISLLNPTETTGSALADAIIDSIQGVGLSVEQLPRLHLLEGEVEATLPESRRKRMKALCRTRWVEQHDSILTFDQLLPALVSALEKLQVGGSSEASTKATMLLGAICRFEFLIALQMAVLIFGITLKLSVALQSPSRTLADCMQLVEVTASTVSQSRTEFHSVFQKANTLASSLNVPITAPRKTGRQMHRANCGSSDNVEDHYRINGWNVVVDETVAELRRRFPRDHPALKLEGILPRNIAMADMEGIEASAAFYDADLPQPSGLRSELLLWKQMCTELSDKGQSRTLPEMYRMATTLPNVQAMLRILLTVPATSCSAERTFSAH</sequence>
<gene>
    <name evidence="2" type="primary">THAP12_22</name>
    <name evidence="2" type="ORF">FJT64_026503</name>
</gene>
<accession>A0A6A4W7C2</accession>
<comment type="caution">
    <text evidence="2">The sequence shown here is derived from an EMBL/GenBank/DDBJ whole genome shotgun (WGS) entry which is preliminary data.</text>
</comment>
<dbReference type="EMBL" id="VIIS01001196">
    <property type="protein sequence ID" value="KAF0301139.1"/>
    <property type="molecule type" value="Genomic_DNA"/>
</dbReference>
<dbReference type="PANTHER" id="PTHR46289">
    <property type="entry name" value="52 KDA REPRESSOR OF THE INHIBITOR OF THE PROTEIN KINASE-LIKE PROTEIN-RELATED"/>
    <property type="match status" value="1"/>
</dbReference>
<dbReference type="SUPFAM" id="SSF53098">
    <property type="entry name" value="Ribonuclease H-like"/>
    <property type="match status" value="1"/>
</dbReference>
<dbReference type="Pfam" id="PF05699">
    <property type="entry name" value="Dimer_Tnp_hAT"/>
    <property type="match status" value="1"/>
</dbReference>
<dbReference type="PANTHER" id="PTHR46289:SF17">
    <property type="entry name" value="HAT C-TERMINAL DIMERISATION DOMAIN-CONTAINING PROTEIN"/>
    <property type="match status" value="1"/>
</dbReference>
<feature type="domain" description="HAT C-terminal dimerisation" evidence="1">
    <location>
        <begin position="330"/>
        <end position="358"/>
    </location>
</feature>
<dbReference type="GO" id="GO:0046983">
    <property type="term" value="F:protein dimerization activity"/>
    <property type="evidence" value="ECO:0007669"/>
    <property type="project" value="InterPro"/>
</dbReference>
<evidence type="ECO:0000259" key="1">
    <source>
        <dbReference type="Pfam" id="PF05699"/>
    </source>
</evidence>
<dbReference type="Proteomes" id="UP000440578">
    <property type="component" value="Unassembled WGS sequence"/>
</dbReference>
<dbReference type="OrthoDB" id="6604085at2759"/>
<organism evidence="2 3">
    <name type="scientific">Amphibalanus amphitrite</name>
    <name type="common">Striped barnacle</name>
    <name type="synonym">Balanus amphitrite</name>
    <dbReference type="NCBI Taxonomy" id="1232801"/>
    <lineage>
        <taxon>Eukaryota</taxon>
        <taxon>Metazoa</taxon>
        <taxon>Ecdysozoa</taxon>
        <taxon>Arthropoda</taxon>
        <taxon>Crustacea</taxon>
        <taxon>Multicrustacea</taxon>
        <taxon>Cirripedia</taxon>
        <taxon>Thoracica</taxon>
        <taxon>Thoracicalcarea</taxon>
        <taxon>Balanomorpha</taxon>
        <taxon>Balanoidea</taxon>
        <taxon>Balanidae</taxon>
        <taxon>Amphibalaninae</taxon>
        <taxon>Amphibalanus</taxon>
    </lineage>
</organism>
<proteinExistence type="predicted"/>
<evidence type="ECO:0000313" key="3">
    <source>
        <dbReference type="Proteomes" id="UP000440578"/>
    </source>
</evidence>
<dbReference type="AlphaFoldDB" id="A0A6A4W7C2"/>
<reference evidence="2 3" key="1">
    <citation type="submission" date="2019-07" db="EMBL/GenBank/DDBJ databases">
        <title>Draft genome assembly of a fouling barnacle, Amphibalanus amphitrite (Darwin, 1854): The first reference genome for Thecostraca.</title>
        <authorList>
            <person name="Kim W."/>
        </authorList>
    </citation>
    <scope>NUCLEOTIDE SEQUENCE [LARGE SCALE GENOMIC DNA]</scope>
    <source>
        <strain evidence="2">SNU_AA5</strain>
        <tissue evidence="2">Soma without cirri and trophi</tissue>
    </source>
</reference>
<keyword evidence="3" id="KW-1185">Reference proteome</keyword>
<name>A0A6A4W7C2_AMPAM</name>
<dbReference type="InterPro" id="IPR008906">
    <property type="entry name" value="HATC_C_dom"/>
</dbReference>
<dbReference type="InterPro" id="IPR012337">
    <property type="entry name" value="RNaseH-like_sf"/>
</dbReference>